<keyword evidence="2" id="KW-1185">Reference proteome</keyword>
<dbReference type="Proteomes" id="UP000807504">
    <property type="component" value="Unassembled WGS sequence"/>
</dbReference>
<evidence type="ECO:0000313" key="2">
    <source>
        <dbReference type="Proteomes" id="UP000807504"/>
    </source>
</evidence>
<sequence>MRVVHVLLIHVPDLSDVNGGVQKTNWLCNFKDKNNFCKVASIHRQRCETCLRRIQMTALLAMDIYGYANEFSLNGKSDQADCIGVFCSKTNKPQAAIYVYLWTDLNLHNRGFSRTVSSVY</sequence>
<organism evidence="1 2">
    <name type="scientific">Argiope bruennichi</name>
    <name type="common">Wasp spider</name>
    <name type="synonym">Aranea bruennichi</name>
    <dbReference type="NCBI Taxonomy" id="94029"/>
    <lineage>
        <taxon>Eukaryota</taxon>
        <taxon>Metazoa</taxon>
        <taxon>Ecdysozoa</taxon>
        <taxon>Arthropoda</taxon>
        <taxon>Chelicerata</taxon>
        <taxon>Arachnida</taxon>
        <taxon>Araneae</taxon>
        <taxon>Araneomorphae</taxon>
        <taxon>Entelegynae</taxon>
        <taxon>Araneoidea</taxon>
        <taxon>Araneidae</taxon>
        <taxon>Argiope</taxon>
    </lineage>
</organism>
<accession>A0A8T0E7U0</accession>
<dbReference type="EMBL" id="JABXBU010002230">
    <property type="protein sequence ID" value="KAF8767889.1"/>
    <property type="molecule type" value="Genomic_DNA"/>
</dbReference>
<evidence type="ECO:0000313" key="1">
    <source>
        <dbReference type="EMBL" id="KAF8767889.1"/>
    </source>
</evidence>
<protein>
    <submittedName>
        <fullName evidence="1">Uncharacterized protein</fullName>
    </submittedName>
</protein>
<reference evidence="1" key="2">
    <citation type="submission" date="2020-06" db="EMBL/GenBank/DDBJ databases">
        <authorList>
            <person name="Sheffer M."/>
        </authorList>
    </citation>
    <scope>NUCLEOTIDE SEQUENCE</scope>
</reference>
<reference evidence="1" key="1">
    <citation type="journal article" date="2020" name="bioRxiv">
        <title>Chromosome-level reference genome of the European wasp spider Argiope bruennichi: a resource for studies on range expansion and evolutionary adaptation.</title>
        <authorList>
            <person name="Sheffer M.M."/>
            <person name="Hoppe A."/>
            <person name="Krehenwinkel H."/>
            <person name="Uhl G."/>
            <person name="Kuss A.W."/>
            <person name="Jensen L."/>
            <person name="Jensen C."/>
            <person name="Gillespie R.G."/>
            <person name="Hoff K.J."/>
            <person name="Prost S."/>
        </authorList>
    </citation>
    <scope>NUCLEOTIDE SEQUENCE</scope>
</reference>
<dbReference type="AlphaFoldDB" id="A0A8T0E7U0"/>
<proteinExistence type="predicted"/>
<name>A0A8T0E7U0_ARGBR</name>
<comment type="caution">
    <text evidence="1">The sequence shown here is derived from an EMBL/GenBank/DDBJ whole genome shotgun (WGS) entry which is preliminary data.</text>
</comment>
<gene>
    <name evidence="1" type="ORF">HNY73_020772</name>
</gene>